<accession>A0A849V7V6</accession>
<dbReference type="InterPro" id="IPR052509">
    <property type="entry name" value="Metal_resp_DNA-bind_regulator"/>
</dbReference>
<reference evidence="2 3" key="1">
    <citation type="submission" date="2020-04" db="EMBL/GenBank/DDBJ databases">
        <title>Pseudoalteromonas caenipelagi sp. nov., isolated from a tidal flat.</title>
        <authorList>
            <person name="Park S."/>
            <person name="Yoon J.-H."/>
        </authorList>
    </citation>
    <scope>NUCLEOTIDE SEQUENCE [LARGE SCALE GENOMIC DNA]</scope>
    <source>
        <strain evidence="2 3">JBTF-M23</strain>
    </source>
</reference>
<feature type="domain" description="Transcription regulator PadR N-terminal" evidence="1">
    <location>
        <begin position="35"/>
        <end position="103"/>
    </location>
</feature>
<dbReference type="InterPro" id="IPR005149">
    <property type="entry name" value="Tscrpt_reg_PadR_N"/>
</dbReference>
<dbReference type="PANTHER" id="PTHR33169:SF14">
    <property type="entry name" value="TRANSCRIPTIONAL REGULATOR RV3488"/>
    <property type="match status" value="1"/>
</dbReference>
<dbReference type="InterPro" id="IPR036390">
    <property type="entry name" value="WH_DNA-bd_sf"/>
</dbReference>
<sequence length="131" mass="14634">MNEFNSNNAQERETLDALTKKFTKELSTGTSALVLLSILKNAKKPLYGYQIGRLLNTDKQGAIYPVLRNMEAKGLLNSQTQISQSGPPRKYFTISKLGEKVLAQWLQVWDQTQQLVNQAICGKTNGDSDVE</sequence>
<protein>
    <submittedName>
        <fullName evidence="2">PadR family transcriptional regulator</fullName>
    </submittedName>
</protein>
<evidence type="ECO:0000259" key="1">
    <source>
        <dbReference type="Pfam" id="PF03551"/>
    </source>
</evidence>
<gene>
    <name evidence="2" type="ORF">HG263_01905</name>
</gene>
<dbReference type="RefSeq" id="WP_171624394.1">
    <property type="nucleotide sequence ID" value="NZ_JABBPG010000001.1"/>
</dbReference>
<dbReference type="SUPFAM" id="SSF46785">
    <property type="entry name" value="Winged helix' DNA-binding domain"/>
    <property type="match status" value="1"/>
</dbReference>
<dbReference type="Gene3D" id="1.10.10.10">
    <property type="entry name" value="Winged helix-like DNA-binding domain superfamily/Winged helix DNA-binding domain"/>
    <property type="match status" value="1"/>
</dbReference>
<dbReference type="Pfam" id="PF03551">
    <property type="entry name" value="PadR"/>
    <property type="match status" value="1"/>
</dbReference>
<dbReference type="InterPro" id="IPR036388">
    <property type="entry name" value="WH-like_DNA-bd_sf"/>
</dbReference>
<proteinExistence type="predicted"/>
<evidence type="ECO:0000313" key="2">
    <source>
        <dbReference type="EMBL" id="NOU49306.1"/>
    </source>
</evidence>
<evidence type="ECO:0000313" key="3">
    <source>
        <dbReference type="Proteomes" id="UP000586305"/>
    </source>
</evidence>
<dbReference type="Proteomes" id="UP000586305">
    <property type="component" value="Unassembled WGS sequence"/>
</dbReference>
<dbReference type="AlphaFoldDB" id="A0A849V7V6"/>
<organism evidence="2 3">
    <name type="scientific">Pseudoalteromonas caenipelagi</name>
    <dbReference type="NCBI Taxonomy" id="2726988"/>
    <lineage>
        <taxon>Bacteria</taxon>
        <taxon>Pseudomonadati</taxon>
        <taxon>Pseudomonadota</taxon>
        <taxon>Gammaproteobacteria</taxon>
        <taxon>Alteromonadales</taxon>
        <taxon>Pseudoalteromonadaceae</taxon>
        <taxon>Pseudoalteromonas</taxon>
    </lineage>
</organism>
<dbReference type="EMBL" id="JABBPG010000001">
    <property type="protein sequence ID" value="NOU49306.1"/>
    <property type="molecule type" value="Genomic_DNA"/>
</dbReference>
<comment type="caution">
    <text evidence="2">The sequence shown here is derived from an EMBL/GenBank/DDBJ whole genome shotgun (WGS) entry which is preliminary data.</text>
</comment>
<keyword evidence="3" id="KW-1185">Reference proteome</keyword>
<dbReference type="PANTHER" id="PTHR33169">
    <property type="entry name" value="PADR-FAMILY TRANSCRIPTIONAL REGULATOR"/>
    <property type="match status" value="1"/>
</dbReference>
<name>A0A849V7V6_9GAMM</name>